<feature type="region of interest" description="Disordered" evidence="1">
    <location>
        <begin position="83"/>
        <end position="111"/>
    </location>
</feature>
<evidence type="ECO:0000256" key="1">
    <source>
        <dbReference type="SAM" id="MobiDB-lite"/>
    </source>
</evidence>
<dbReference type="AlphaFoldDB" id="A0A4S9DI07"/>
<keyword evidence="2" id="KW-0732">Signal</keyword>
<comment type="caution">
    <text evidence="3">The sequence shown here is derived from an EMBL/GenBank/DDBJ whole genome shotgun (WGS) entry which is preliminary data.</text>
</comment>
<dbReference type="EMBL" id="QZAL01000040">
    <property type="protein sequence ID" value="THW44667.1"/>
    <property type="molecule type" value="Genomic_DNA"/>
</dbReference>
<protein>
    <recommendedName>
        <fullName evidence="5">Apple domain-containing protein</fullName>
    </recommendedName>
</protein>
<evidence type="ECO:0000313" key="3">
    <source>
        <dbReference type="EMBL" id="THW44667.1"/>
    </source>
</evidence>
<evidence type="ECO:0000256" key="2">
    <source>
        <dbReference type="SAM" id="SignalP"/>
    </source>
</evidence>
<dbReference type="PANTHER" id="PTHR36578">
    <property type="entry name" value="CHROMOSOME 15, WHOLE GENOME SHOTGUN SEQUENCE"/>
    <property type="match status" value="1"/>
</dbReference>
<dbReference type="PANTHER" id="PTHR36578:SF1">
    <property type="entry name" value="APPLE DOMAIN-CONTAINING PROTEIN"/>
    <property type="match status" value="1"/>
</dbReference>
<gene>
    <name evidence="3" type="ORF">D6D22_03868</name>
</gene>
<dbReference type="Proteomes" id="UP000310687">
    <property type="component" value="Unassembled WGS sequence"/>
</dbReference>
<evidence type="ECO:0008006" key="5">
    <source>
        <dbReference type="Google" id="ProtNLM"/>
    </source>
</evidence>
<accession>A0A4S9DI07</accession>
<feature type="chain" id="PRO_5043196552" description="Apple domain-containing protein" evidence="2">
    <location>
        <begin position="30"/>
        <end position="491"/>
    </location>
</feature>
<proteinExistence type="predicted"/>
<name>A0A4S9DI07_AURPU</name>
<sequence length="491" mass="53051">MPSKIHNSFSNFKMRAFFTLPVLAAVVAAAPRPQDIDLDQVEQAADPVLITPPVDVVSQVVNVAAVTEQAAAASAAVYADPAVNDGSSSKKRGVVARDESPCAKQPKGSGPVATPDTVEAFLALDKLSAMSTTATAPYGYTEVFVNKQASLSASMYKGLTTLTSYDVPKCQSLCDADSDCVAFNMYAERDPTLKPDATKCPIPASLTNYKCTLWGAPVSAEQATNFGETRASFKVVITASNAYNKNANLPSINGFAGPSGYGGAINAPLDSNGKDTFMGSKFFPFSQEQGFTMQSCTSACTAQTDYNKNHPNKDGTWKTCAFVNGYVLSKNGVPQGLYCSMYTQVWEASYATNYGQYRGTSRYTVSYSYGYTLAPVSSKDPLERLCPRIQKRDMSSLCSKYYLKDDTSVRPVYTQPGNQRSCANQCYHDDACWGWAIDQAGTTCSFYSKSGREMVDNHDAVYYSNASDIADLLFFDSTCFQENGSRCGEAK</sequence>
<feature type="signal peptide" evidence="2">
    <location>
        <begin position="1"/>
        <end position="29"/>
    </location>
</feature>
<reference evidence="3 4" key="1">
    <citation type="submission" date="2018-10" db="EMBL/GenBank/DDBJ databases">
        <title>Fifty Aureobasidium pullulans genomes reveal a recombining polyextremotolerant generalist.</title>
        <authorList>
            <person name="Gostincar C."/>
            <person name="Turk M."/>
            <person name="Zajc J."/>
            <person name="Gunde-Cimerman N."/>
        </authorList>
    </citation>
    <scope>NUCLEOTIDE SEQUENCE [LARGE SCALE GENOMIC DNA]</scope>
    <source>
        <strain evidence="3 4">EXF-11013</strain>
    </source>
</reference>
<evidence type="ECO:0000313" key="4">
    <source>
        <dbReference type="Proteomes" id="UP000310687"/>
    </source>
</evidence>
<organism evidence="3 4">
    <name type="scientific">Aureobasidium pullulans</name>
    <name type="common">Black yeast</name>
    <name type="synonym">Pullularia pullulans</name>
    <dbReference type="NCBI Taxonomy" id="5580"/>
    <lineage>
        <taxon>Eukaryota</taxon>
        <taxon>Fungi</taxon>
        <taxon>Dikarya</taxon>
        <taxon>Ascomycota</taxon>
        <taxon>Pezizomycotina</taxon>
        <taxon>Dothideomycetes</taxon>
        <taxon>Dothideomycetidae</taxon>
        <taxon>Dothideales</taxon>
        <taxon>Saccotheciaceae</taxon>
        <taxon>Aureobasidium</taxon>
    </lineage>
</organism>